<evidence type="ECO:0000256" key="3">
    <source>
        <dbReference type="ARBA" id="ARBA00022632"/>
    </source>
</evidence>
<dbReference type="InterPro" id="IPR006755">
    <property type="entry name" value="Virus_P0"/>
</dbReference>
<dbReference type="Proteomes" id="UP001185127">
    <property type="component" value="Segment"/>
</dbReference>
<evidence type="ECO:0000256" key="2">
    <source>
        <dbReference type="ARBA" id="ARBA00022581"/>
    </source>
</evidence>
<keyword evidence="4" id="KW-0899">Viral immunoevasion</keyword>
<keyword evidence="3" id="KW-1090">Inhibition of host innate immune response by virus</keyword>
<reference evidence="5" key="1">
    <citation type="submission" date="2022-02" db="EMBL/GenBank/DDBJ databases">
        <authorList>
            <person name="Han K."/>
            <person name="Yan D."/>
            <person name="Wang F."/>
            <person name="Chen Y."/>
            <person name="Ma C."/>
            <person name="Hu S."/>
        </authorList>
    </citation>
    <scope>NUCLEOTIDE SEQUENCE</scope>
    <source>
        <strain evidence="5">SD</strain>
    </source>
</reference>
<dbReference type="EMBL" id="OM829809">
    <property type="protein sequence ID" value="WBK56455.1"/>
    <property type="molecule type" value="Genomic_RNA"/>
</dbReference>
<keyword evidence="2" id="KW-0945">Host-virus interaction</keyword>
<organism evidence="5 6">
    <name type="scientific">Triticum yellow stripe virus</name>
    <dbReference type="NCBI Taxonomy" id="3035804"/>
    <lineage>
        <taxon>Viruses</taxon>
        <taxon>Riboviria</taxon>
        <taxon>Orthornavirae</taxon>
        <taxon>Pisuviricota</taxon>
        <taxon>Pisoniviricetes</taxon>
        <taxon>Sobelivirales</taxon>
        <taxon>Solemoviridae</taxon>
        <taxon>Polerovirus</taxon>
        <taxon>Polerovirus TRIYSV</taxon>
    </lineage>
</organism>
<sequence length="253" mass="28511">MFIAQPSGRVIVDNFPANPVPQWAVLLSLKSVSHLLFGAIRAYSYFPDNVELFDISLAFVVPLLLSGRAYIRNYYLQLPSSVLEFTLVWGLSLGYTPEISHIQYSPSARRFTVDLSTMCSRAEYADHLRRLRATSLCKDKCGFQESCTHGLERFRRFIGASVLQVERDVTSLLRSPPVVRCTSLVPGPFDRVPNGGLRVHNVLSTSKLSVLARYYNSLDLHGVNVGFWDFAGLGMPHRSEEYLANSYIQKMLQ</sequence>
<accession>A0AA95EMB2</accession>
<evidence type="ECO:0000313" key="6">
    <source>
        <dbReference type="Proteomes" id="UP001185127"/>
    </source>
</evidence>
<protein>
    <submittedName>
        <fullName evidence="5">P0 protein</fullName>
    </submittedName>
</protein>
<evidence type="ECO:0000313" key="5">
    <source>
        <dbReference type="EMBL" id="WBK56455.1"/>
    </source>
</evidence>
<keyword evidence="1" id="KW-0941">Suppressor of RNA silencing</keyword>
<proteinExistence type="predicted"/>
<dbReference type="GO" id="GO:0052170">
    <property type="term" value="P:symbiont-mediated suppression of host innate immune response"/>
    <property type="evidence" value="ECO:0007669"/>
    <property type="project" value="UniProtKB-KW"/>
</dbReference>
<keyword evidence="6" id="KW-1185">Reference proteome</keyword>
<evidence type="ECO:0000256" key="1">
    <source>
        <dbReference type="ARBA" id="ARBA00022463"/>
    </source>
</evidence>
<dbReference type="Pfam" id="PF04662">
    <property type="entry name" value="Luteo_PO"/>
    <property type="match status" value="1"/>
</dbReference>
<name>A0AA95EMB2_9VIRU</name>
<evidence type="ECO:0000256" key="4">
    <source>
        <dbReference type="ARBA" id="ARBA00023280"/>
    </source>
</evidence>
<dbReference type="GO" id="GO:0016032">
    <property type="term" value="P:viral process"/>
    <property type="evidence" value="ECO:0007669"/>
    <property type="project" value="InterPro"/>
</dbReference>